<accession>A0A2I0UDC2</accession>
<organism evidence="2 3">
    <name type="scientific">Limosa lapponica baueri</name>
    <dbReference type="NCBI Taxonomy" id="1758121"/>
    <lineage>
        <taxon>Eukaryota</taxon>
        <taxon>Metazoa</taxon>
        <taxon>Chordata</taxon>
        <taxon>Craniata</taxon>
        <taxon>Vertebrata</taxon>
        <taxon>Euteleostomi</taxon>
        <taxon>Archelosauria</taxon>
        <taxon>Archosauria</taxon>
        <taxon>Dinosauria</taxon>
        <taxon>Saurischia</taxon>
        <taxon>Theropoda</taxon>
        <taxon>Coelurosauria</taxon>
        <taxon>Aves</taxon>
        <taxon>Neognathae</taxon>
        <taxon>Neoaves</taxon>
        <taxon>Charadriiformes</taxon>
        <taxon>Scolopacidae</taxon>
        <taxon>Limosa</taxon>
    </lineage>
</organism>
<protein>
    <recommendedName>
        <fullName evidence="1">Reverse transcriptase domain-containing protein</fullName>
    </recommendedName>
</protein>
<reference evidence="3" key="1">
    <citation type="submission" date="2017-11" db="EMBL/GenBank/DDBJ databases">
        <authorList>
            <person name="Lima N.C."/>
            <person name="Parody-Merino A.M."/>
            <person name="Battley P.F."/>
            <person name="Fidler A.E."/>
            <person name="Prosdocimi F."/>
        </authorList>
    </citation>
    <scope>NUCLEOTIDE SEQUENCE [LARGE SCALE GENOMIC DNA]</scope>
</reference>
<dbReference type="Pfam" id="PF00078">
    <property type="entry name" value="RVT_1"/>
    <property type="match status" value="1"/>
</dbReference>
<sequence>MEQLILETISKHKTIIRKSQHGFSNCKSHLTNLITFCDEMTSLADEGRAVDIVYLDFSDAFSTVCHKILRDKLLKYGLDEQPGRWVENWLNDQAQRMVISGTKSSWKPVTSNVPWGLILFIIFINDVGGDAEHTLSRFADDTKLAAVADTPEGCAATQRDLDRLEK</sequence>
<gene>
    <name evidence="2" type="ORF">llap_5662</name>
</gene>
<dbReference type="OrthoDB" id="419189at2759"/>
<evidence type="ECO:0000313" key="2">
    <source>
        <dbReference type="EMBL" id="PKU44044.1"/>
    </source>
</evidence>
<feature type="domain" description="Reverse transcriptase" evidence="1">
    <location>
        <begin position="2"/>
        <end position="146"/>
    </location>
</feature>
<keyword evidence="3" id="KW-1185">Reference proteome</keyword>
<dbReference type="AlphaFoldDB" id="A0A2I0UDC2"/>
<dbReference type="InterPro" id="IPR000477">
    <property type="entry name" value="RT_dom"/>
</dbReference>
<dbReference type="PANTHER" id="PTHR33332">
    <property type="entry name" value="REVERSE TRANSCRIPTASE DOMAIN-CONTAINING PROTEIN"/>
    <property type="match status" value="1"/>
</dbReference>
<name>A0A2I0UDC2_LIMLA</name>
<dbReference type="EMBL" id="KZ505854">
    <property type="protein sequence ID" value="PKU44044.1"/>
    <property type="molecule type" value="Genomic_DNA"/>
</dbReference>
<evidence type="ECO:0000313" key="3">
    <source>
        <dbReference type="Proteomes" id="UP000233556"/>
    </source>
</evidence>
<dbReference type="Proteomes" id="UP000233556">
    <property type="component" value="Unassembled WGS sequence"/>
</dbReference>
<reference evidence="3" key="2">
    <citation type="submission" date="2017-12" db="EMBL/GenBank/DDBJ databases">
        <title>Genome sequence of the Bar-tailed Godwit (Limosa lapponica baueri).</title>
        <authorList>
            <person name="Lima N.C.B."/>
            <person name="Parody-Merino A.M."/>
            <person name="Battley P.F."/>
            <person name="Fidler A.E."/>
            <person name="Prosdocimi F."/>
        </authorList>
    </citation>
    <scope>NUCLEOTIDE SEQUENCE [LARGE SCALE GENOMIC DNA]</scope>
</reference>
<evidence type="ECO:0000259" key="1">
    <source>
        <dbReference type="Pfam" id="PF00078"/>
    </source>
</evidence>
<proteinExistence type="predicted"/>